<gene>
    <name evidence="1" type="ORF">SAMN04487965_0873</name>
</gene>
<accession>A0A1M4X5T8</accession>
<reference evidence="2" key="1">
    <citation type="submission" date="2016-11" db="EMBL/GenBank/DDBJ databases">
        <authorList>
            <person name="Varghese N."/>
            <person name="Submissions S."/>
        </authorList>
    </citation>
    <scope>NUCLEOTIDE SEQUENCE [LARGE SCALE GENOMIC DNA]</scope>
    <source>
        <strain evidence="2">CGMCC 1.7063</strain>
    </source>
</reference>
<evidence type="ECO:0000313" key="1">
    <source>
        <dbReference type="EMBL" id="SHE88884.1"/>
    </source>
</evidence>
<proteinExistence type="predicted"/>
<sequence>MPKTTPNRAQRITSYKPCLSIKVKLPEDTVRRLDALRAQLAKDRGRSSVSRSVMLALLICGA</sequence>
<name>A0A1M4X5T8_9GAMM</name>
<evidence type="ECO:0000313" key="2">
    <source>
        <dbReference type="Proteomes" id="UP000184170"/>
    </source>
</evidence>
<dbReference type="Proteomes" id="UP000184170">
    <property type="component" value="Unassembled WGS sequence"/>
</dbReference>
<dbReference type="EMBL" id="FQVA01000001">
    <property type="protein sequence ID" value="SHE88884.1"/>
    <property type="molecule type" value="Genomic_DNA"/>
</dbReference>
<protein>
    <submittedName>
        <fullName evidence="1">Uncharacterized protein</fullName>
    </submittedName>
</protein>
<organism evidence="1 2">
    <name type="scientific">Microbulbifer donghaiensis</name>
    <dbReference type="NCBI Taxonomy" id="494016"/>
    <lineage>
        <taxon>Bacteria</taxon>
        <taxon>Pseudomonadati</taxon>
        <taxon>Pseudomonadota</taxon>
        <taxon>Gammaproteobacteria</taxon>
        <taxon>Cellvibrionales</taxon>
        <taxon>Microbulbiferaceae</taxon>
        <taxon>Microbulbifer</taxon>
    </lineage>
</organism>
<keyword evidence="2" id="KW-1185">Reference proteome</keyword>
<dbReference type="AlphaFoldDB" id="A0A1M4X5T8"/>
<dbReference type="STRING" id="494016.SAMN04487965_0873"/>